<keyword evidence="8" id="KW-0677">Repeat</keyword>
<evidence type="ECO:0000256" key="1">
    <source>
        <dbReference type="ARBA" id="ARBA00004141"/>
    </source>
</evidence>
<comment type="caution">
    <text evidence="19">The sequence shown here is derived from an EMBL/GenBank/DDBJ whole genome shotgun (WGS) entry which is preliminary data.</text>
</comment>
<evidence type="ECO:0000256" key="11">
    <source>
        <dbReference type="ARBA" id="ARBA00023065"/>
    </source>
</evidence>
<dbReference type="Pfam" id="PF23259">
    <property type="entry name" value="CHX17_C"/>
    <property type="match status" value="1"/>
</dbReference>
<evidence type="ECO:0000256" key="7">
    <source>
        <dbReference type="ARBA" id="ARBA00022692"/>
    </source>
</evidence>
<feature type="transmembrane region" description="Helical" evidence="15">
    <location>
        <begin position="739"/>
        <end position="760"/>
    </location>
</feature>
<dbReference type="GO" id="GO:0015297">
    <property type="term" value="F:antiporter activity"/>
    <property type="evidence" value="ECO:0007669"/>
    <property type="project" value="InterPro"/>
</dbReference>
<organism evidence="19 20">
    <name type="scientific">Corchorus capsularis</name>
    <name type="common">Jute</name>
    <dbReference type="NCBI Taxonomy" id="210143"/>
    <lineage>
        <taxon>Eukaryota</taxon>
        <taxon>Viridiplantae</taxon>
        <taxon>Streptophyta</taxon>
        <taxon>Embryophyta</taxon>
        <taxon>Tracheophyta</taxon>
        <taxon>Spermatophyta</taxon>
        <taxon>Magnoliopsida</taxon>
        <taxon>eudicotyledons</taxon>
        <taxon>Gunneridae</taxon>
        <taxon>Pentapetalae</taxon>
        <taxon>rosids</taxon>
        <taxon>malvids</taxon>
        <taxon>Malvales</taxon>
        <taxon>Malvaceae</taxon>
        <taxon>Grewioideae</taxon>
        <taxon>Apeibeae</taxon>
        <taxon>Corchorus</taxon>
    </lineage>
</organism>
<dbReference type="Gramene" id="OMO61976">
    <property type="protein sequence ID" value="OMO61976"/>
    <property type="gene ID" value="CCACVL1_23109"/>
</dbReference>
<feature type="transmembrane region" description="Helical" evidence="15">
    <location>
        <begin position="624"/>
        <end position="645"/>
    </location>
</feature>
<evidence type="ECO:0000259" key="18">
    <source>
        <dbReference type="Pfam" id="PF23259"/>
    </source>
</evidence>
<dbReference type="Gene3D" id="1.20.1530.20">
    <property type="match status" value="1"/>
</dbReference>
<feature type="transmembrane region" description="Helical" evidence="15">
    <location>
        <begin position="526"/>
        <end position="551"/>
    </location>
</feature>
<name>A0A1R3GV93_COCAP</name>
<keyword evidence="12 15" id="KW-0472">Membrane</keyword>
<dbReference type="GO" id="GO:0006813">
    <property type="term" value="P:potassium ion transport"/>
    <property type="evidence" value="ECO:0007669"/>
    <property type="project" value="UniProtKB-KW"/>
</dbReference>
<accession>A0A1R3GV93</accession>
<dbReference type="InterPro" id="IPR038770">
    <property type="entry name" value="Na+/solute_symporter_sf"/>
</dbReference>
<dbReference type="InterPro" id="IPR057290">
    <property type="entry name" value="CHX17_C"/>
</dbReference>
<dbReference type="Proteomes" id="UP000188268">
    <property type="component" value="Unassembled WGS sequence"/>
</dbReference>
<keyword evidence="7 15" id="KW-0812">Transmembrane</keyword>
<dbReference type="SUPFAM" id="SSF48371">
    <property type="entry name" value="ARM repeat"/>
    <property type="match status" value="1"/>
</dbReference>
<evidence type="ECO:0000256" key="8">
    <source>
        <dbReference type="ARBA" id="ARBA00022737"/>
    </source>
</evidence>
<dbReference type="Pfam" id="PF02485">
    <property type="entry name" value="Branch"/>
    <property type="match status" value="1"/>
</dbReference>
<comment type="similarity">
    <text evidence="14">Belongs to the monovalent cation:proton antiporter 2 (CPA2) transporter (TC 2.A.37) family. CHX (TC 2.A.37.4) subfamily.</text>
</comment>
<dbReference type="InterPro" id="IPR003406">
    <property type="entry name" value="Glyco_trans_14"/>
</dbReference>
<evidence type="ECO:0000313" key="19">
    <source>
        <dbReference type="EMBL" id="OMO61976.1"/>
    </source>
</evidence>
<gene>
    <name evidence="19" type="ORF">CCACVL1_23109</name>
</gene>
<dbReference type="PANTHER" id="PTHR32468:SF18">
    <property type="entry name" value="CATION_H(+) ANTIPORTER 1"/>
    <property type="match status" value="1"/>
</dbReference>
<keyword evidence="4" id="KW-0633">Potassium transport</keyword>
<dbReference type="SMART" id="SM00185">
    <property type="entry name" value="ARM"/>
    <property type="match status" value="2"/>
</dbReference>
<reference evidence="19 20" key="1">
    <citation type="submission" date="2013-09" db="EMBL/GenBank/DDBJ databases">
        <title>Corchorus capsularis genome sequencing.</title>
        <authorList>
            <person name="Alam M."/>
            <person name="Haque M.S."/>
            <person name="Islam M.S."/>
            <person name="Emdad E.M."/>
            <person name="Islam M.M."/>
            <person name="Ahmed B."/>
            <person name="Halim A."/>
            <person name="Hossen Q.M.M."/>
            <person name="Hossain M.Z."/>
            <person name="Ahmed R."/>
            <person name="Khan M.M."/>
            <person name="Islam R."/>
            <person name="Rashid M.M."/>
            <person name="Khan S.A."/>
            <person name="Rahman M.S."/>
            <person name="Alam M."/>
        </authorList>
    </citation>
    <scope>NUCLEOTIDE SEQUENCE [LARGE SCALE GENOMIC DNA]</scope>
    <source>
        <strain evidence="20">cv. CVL-1</strain>
        <tissue evidence="19">Whole seedling</tissue>
    </source>
</reference>
<dbReference type="Pfam" id="PF23256">
    <property type="entry name" value="CHX17_2nd"/>
    <property type="match status" value="1"/>
</dbReference>
<keyword evidence="9" id="KW-0630">Potassium</keyword>
<dbReference type="InterPro" id="IPR016024">
    <property type="entry name" value="ARM-type_fold"/>
</dbReference>
<keyword evidence="13" id="KW-0325">Glycoprotein</keyword>
<dbReference type="GO" id="GO:1902600">
    <property type="term" value="P:proton transmembrane transport"/>
    <property type="evidence" value="ECO:0007669"/>
    <property type="project" value="InterPro"/>
</dbReference>
<dbReference type="InterPro" id="IPR000225">
    <property type="entry name" value="Armadillo"/>
</dbReference>
<dbReference type="InterPro" id="IPR006153">
    <property type="entry name" value="Cation/H_exchanger_TM"/>
</dbReference>
<feature type="transmembrane region" description="Helical" evidence="15">
    <location>
        <begin position="12"/>
        <end position="33"/>
    </location>
</feature>
<feature type="transmembrane region" description="Helical" evidence="15">
    <location>
        <begin position="657"/>
        <end position="674"/>
    </location>
</feature>
<keyword evidence="20" id="KW-1185">Reference proteome</keyword>
<evidence type="ECO:0000256" key="3">
    <source>
        <dbReference type="ARBA" id="ARBA00022448"/>
    </source>
</evidence>
<dbReference type="Pfam" id="PF00514">
    <property type="entry name" value="Arm"/>
    <property type="match status" value="1"/>
</dbReference>
<dbReference type="Gene3D" id="1.25.10.10">
    <property type="entry name" value="Leucine-rich Repeat Variant"/>
    <property type="match status" value="1"/>
</dbReference>
<dbReference type="GO" id="GO:0006885">
    <property type="term" value="P:regulation of pH"/>
    <property type="evidence" value="ECO:0007669"/>
    <property type="project" value="TreeGrafter"/>
</dbReference>
<evidence type="ECO:0000259" key="16">
    <source>
        <dbReference type="Pfam" id="PF00999"/>
    </source>
</evidence>
<evidence type="ECO:0000256" key="13">
    <source>
        <dbReference type="ARBA" id="ARBA00023180"/>
    </source>
</evidence>
<dbReference type="OrthoDB" id="671744at2759"/>
<evidence type="ECO:0000256" key="10">
    <source>
        <dbReference type="ARBA" id="ARBA00022989"/>
    </source>
</evidence>
<keyword evidence="11" id="KW-0406">Ion transport</keyword>
<feature type="transmembrane region" description="Helical" evidence="15">
    <location>
        <begin position="709"/>
        <end position="727"/>
    </location>
</feature>
<dbReference type="GO" id="GO:0016757">
    <property type="term" value="F:glycosyltransferase activity"/>
    <property type="evidence" value="ECO:0007669"/>
    <property type="project" value="UniProtKB-KW"/>
</dbReference>
<feature type="transmembrane region" description="Helical" evidence="15">
    <location>
        <begin position="596"/>
        <end position="618"/>
    </location>
</feature>
<evidence type="ECO:0000256" key="9">
    <source>
        <dbReference type="ARBA" id="ARBA00022958"/>
    </source>
</evidence>
<proteinExistence type="inferred from homology"/>
<feature type="domain" description="Cation/H(+) antiporter C-terminal" evidence="18">
    <location>
        <begin position="1025"/>
        <end position="1176"/>
    </location>
</feature>
<sequence length="1190" mass="134692">MSGSRQRPHLKRPVWIIILVTFVSIFLITAYVYPPTSSAACYIFSSNGCTLYNRPPKLPSRELTDDETISHVVIREILKTPPTQSKNSKIAFLFLTPGTLPFEPLWDKFFRGHEGRFSVFVHASKERPVHTSRYFVGRDIHSEKVVWGKISMVDAERRLLAHALVDPDNQQFVLLSDSCVPLHNFDYVYNYLMLTNVSFIDCFVDLGPHGSGRYSEHMMPEVEKSSFRKGSQWFSMKRQHAIIIMADSLYYTKFRLYCKPNMDGRNCYADEHYLPTFFNMIDPGGIANRSVTYVDWSEFKWHPKSFRAQDITFEFLKNLTSIDDSVHYTSDPKELVSQFQNSTDEEMKEKIAANLANFAYDPYNYSFLRQLNVLELFLDCMTEPNEKLVEFGVGGICNSSVDPANAAIIAQCGGIPLVIQCLSSPVRNTVNYALGALYYLCNKSNREEILKPEVVDLIKRYTAAQTVNAGLLLGPSVLSRVTKIREFFIQPATANYYQFFWRISEILFLFLIGLETDKSFSRRNLFLASVLACSGLVLNSILGAAFSPLFIKLLGISDKKFEFATVIMMILANSASPVVIRLVADLKLDTSDLGRLAVTSSLVNEMACAVLSSLFLAFTSGKSFFYLLVTCLLTGLLIALNRYLVRWINKFDRDNKYVNNAYISFIFFMLLAVSAIIATMGYTSTVSCFLVGLMFPRKGKTWRTLLSKLSYLIHNFLLPIYFGYIGFQFDVNKWKDFPTVISILVMVLLNFGGKLVSTLAASHYLKIKPSEAVIFALILSLKGNFDLRLINVELDSRLWWNLDVHNVLFSTVVLDTVIAGCIVSFTIQCEEKSLAHKQTSLELHDPESELRIMCCIYGPRHSSGAIALISALNGSQTEIVTPYLMHLVELPEKRNKTKLMYHELAEGDQYSDEEGYGGDDTVEINDAMDAFIFETKILINIVKLVSSFATLYEDVCSGAEDRRISIIFLPFHKHQRIDRFMEIDKEGIRTTNQKILRHAPCSVGILVDRSVTGFQQPHGSNSAQHVAVLFFGGPDDREALAFSKWVSSHPQVNLTLIRFLQDQVKENDEASMAVSTNSAEYAVDNAYLVEFYNRYIASGKANYTEKHVSNGEETVTVLREIRDMYSLFIVGKGGRRHSSITTLSDWEESPELGPVGDFLASTDFNTNASVLVIQKFQISTENSFRGDYRM</sequence>
<dbReference type="GO" id="GO:0016020">
    <property type="term" value="C:membrane"/>
    <property type="evidence" value="ECO:0007669"/>
    <property type="project" value="UniProtKB-SubCell"/>
</dbReference>
<evidence type="ECO:0000256" key="2">
    <source>
        <dbReference type="ARBA" id="ARBA00004606"/>
    </source>
</evidence>
<comment type="subcellular location">
    <subcellularLocation>
        <location evidence="1">Membrane</location>
        <topology evidence="1">Multi-pass membrane protein</topology>
    </subcellularLocation>
    <subcellularLocation>
        <location evidence="2">Membrane</location>
        <topology evidence="2">Single-pass type II membrane protein</topology>
    </subcellularLocation>
</comment>
<dbReference type="Pfam" id="PF00999">
    <property type="entry name" value="Na_H_Exchanger"/>
    <property type="match status" value="1"/>
</dbReference>
<keyword evidence="6" id="KW-0808">Transferase</keyword>
<evidence type="ECO:0000256" key="5">
    <source>
        <dbReference type="ARBA" id="ARBA00022676"/>
    </source>
</evidence>
<keyword evidence="5" id="KW-0328">Glycosyltransferase</keyword>
<keyword evidence="10 15" id="KW-1133">Transmembrane helix</keyword>
<evidence type="ECO:0000256" key="4">
    <source>
        <dbReference type="ARBA" id="ARBA00022538"/>
    </source>
</evidence>
<dbReference type="PANTHER" id="PTHR32468">
    <property type="entry name" value="CATION/H + ANTIPORTER"/>
    <property type="match status" value="1"/>
</dbReference>
<feature type="transmembrane region" description="Helical" evidence="15">
    <location>
        <begin position="496"/>
        <end position="514"/>
    </location>
</feature>
<dbReference type="AlphaFoldDB" id="A0A1R3GV93"/>
<dbReference type="InterPro" id="IPR050794">
    <property type="entry name" value="CPA2_transporter"/>
</dbReference>
<dbReference type="EMBL" id="AWWV01013361">
    <property type="protein sequence ID" value="OMO61976.1"/>
    <property type="molecule type" value="Genomic_DNA"/>
</dbReference>
<dbReference type="InterPro" id="IPR011989">
    <property type="entry name" value="ARM-like"/>
</dbReference>
<evidence type="ECO:0000256" key="15">
    <source>
        <dbReference type="SAM" id="Phobius"/>
    </source>
</evidence>
<evidence type="ECO:0000256" key="6">
    <source>
        <dbReference type="ARBA" id="ARBA00022679"/>
    </source>
</evidence>
<evidence type="ECO:0000256" key="14">
    <source>
        <dbReference type="ARBA" id="ARBA00038341"/>
    </source>
</evidence>
<feature type="domain" description="Cation/H(+) antiporter central" evidence="17">
    <location>
        <begin position="883"/>
        <end position="1016"/>
    </location>
</feature>
<evidence type="ECO:0000259" key="17">
    <source>
        <dbReference type="Pfam" id="PF23256"/>
    </source>
</evidence>
<feature type="domain" description="Cation/H+ exchanger transmembrane" evidence="16">
    <location>
        <begin position="469"/>
        <end position="827"/>
    </location>
</feature>
<evidence type="ECO:0000256" key="12">
    <source>
        <dbReference type="ARBA" id="ARBA00023136"/>
    </source>
</evidence>
<dbReference type="InterPro" id="IPR057291">
    <property type="entry name" value="CHX17_2nd"/>
</dbReference>
<evidence type="ECO:0000313" key="20">
    <source>
        <dbReference type="Proteomes" id="UP000188268"/>
    </source>
</evidence>
<feature type="transmembrane region" description="Helical" evidence="15">
    <location>
        <begin position="563"/>
        <end position="584"/>
    </location>
</feature>
<keyword evidence="3" id="KW-0813">Transport</keyword>
<dbReference type="GO" id="GO:0012505">
    <property type="term" value="C:endomembrane system"/>
    <property type="evidence" value="ECO:0007669"/>
    <property type="project" value="TreeGrafter"/>
</dbReference>
<protein>
    <submittedName>
        <fullName evidence="19">Armadillo</fullName>
    </submittedName>
</protein>